<protein>
    <recommendedName>
        <fullName evidence="3">Exocyst complex component Sec8</fullName>
    </recommendedName>
</protein>
<dbReference type="GO" id="GO:0006612">
    <property type="term" value="P:protein targeting to membrane"/>
    <property type="evidence" value="ECO:0007669"/>
    <property type="project" value="UniProtKB-UniRule"/>
</dbReference>
<dbReference type="PANTHER" id="PTHR14146:SF0">
    <property type="entry name" value="EXOCYST COMPLEX COMPONENT 4"/>
    <property type="match status" value="1"/>
</dbReference>
<keyword evidence="1 3" id="KW-0813">Transport</keyword>
<dbReference type="GO" id="GO:0006904">
    <property type="term" value="P:vesicle docking involved in exocytosis"/>
    <property type="evidence" value="ECO:0007669"/>
    <property type="project" value="InterPro"/>
</dbReference>
<dbReference type="Proteomes" id="UP000717585">
    <property type="component" value="Unassembled WGS sequence"/>
</dbReference>
<comment type="similarity">
    <text evidence="3">Belongs to the SEC8 family.</text>
</comment>
<evidence type="ECO:0000256" key="4">
    <source>
        <dbReference type="SAM" id="MobiDB-lite"/>
    </source>
</evidence>
<evidence type="ECO:0000313" key="7">
    <source>
        <dbReference type="Proteomes" id="UP000717585"/>
    </source>
</evidence>
<dbReference type="GO" id="GO:0015031">
    <property type="term" value="P:protein transport"/>
    <property type="evidence" value="ECO:0007669"/>
    <property type="project" value="UniProtKB-KW"/>
</dbReference>
<dbReference type="PANTHER" id="PTHR14146">
    <property type="entry name" value="EXOCYST COMPLEX COMPONENT 4"/>
    <property type="match status" value="1"/>
</dbReference>
<feature type="compositionally biased region" description="Polar residues" evidence="4">
    <location>
        <begin position="620"/>
        <end position="636"/>
    </location>
</feature>
<dbReference type="AlphaFoldDB" id="A0A8J6AYY3"/>
<evidence type="ECO:0000256" key="3">
    <source>
        <dbReference type="RuleBase" id="RU367079"/>
    </source>
</evidence>
<gene>
    <name evidence="6" type="ORF">J8273_0052</name>
</gene>
<dbReference type="InterPro" id="IPR007191">
    <property type="entry name" value="Sec8_exocyst_N"/>
</dbReference>
<accession>A0A8J6AYY3</accession>
<name>A0A8J6AYY3_9EUKA</name>
<feature type="domain" description="Exocyst complex component Sec8 N-terminal" evidence="5">
    <location>
        <begin position="14"/>
        <end position="112"/>
    </location>
</feature>
<comment type="function">
    <text evidence="3">Component of the exocyst complex involved in the docking of exocytic vesicles with fusion sites on the plasma membrane.</text>
</comment>
<keyword evidence="7" id="KW-1185">Reference proteome</keyword>
<evidence type="ECO:0000256" key="1">
    <source>
        <dbReference type="ARBA" id="ARBA00022448"/>
    </source>
</evidence>
<feature type="region of interest" description="Disordered" evidence="4">
    <location>
        <begin position="612"/>
        <end position="636"/>
    </location>
</feature>
<dbReference type="GO" id="GO:0000145">
    <property type="term" value="C:exocyst"/>
    <property type="evidence" value="ECO:0007669"/>
    <property type="project" value="UniProtKB-UniRule"/>
</dbReference>
<dbReference type="InterPro" id="IPR039682">
    <property type="entry name" value="Sec8/EXOC4"/>
</dbReference>
<evidence type="ECO:0000259" key="5">
    <source>
        <dbReference type="Pfam" id="PF04048"/>
    </source>
</evidence>
<evidence type="ECO:0000313" key="6">
    <source>
        <dbReference type="EMBL" id="KAG9394845.1"/>
    </source>
</evidence>
<dbReference type="GO" id="GO:0090522">
    <property type="term" value="P:vesicle tethering involved in exocytosis"/>
    <property type="evidence" value="ECO:0007669"/>
    <property type="project" value="UniProtKB-UniRule"/>
</dbReference>
<dbReference type="Pfam" id="PF04048">
    <property type="entry name" value="Sec8_N"/>
    <property type="match status" value="1"/>
</dbReference>
<proteinExistence type="inferred from homology"/>
<keyword evidence="2 3" id="KW-0268">Exocytosis</keyword>
<evidence type="ECO:0000256" key="2">
    <source>
        <dbReference type="ARBA" id="ARBA00022483"/>
    </source>
</evidence>
<organism evidence="6 7">
    <name type="scientific">Carpediemonas membranifera</name>
    <dbReference type="NCBI Taxonomy" id="201153"/>
    <lineage>
        <taxon>Eukaryota</taxon>
        <taxon>Metamonada</taxon>
        <taxon>Carpediemonas-like organisms</taxon>
        <taxon>Carpediemonas</taxon>
    </lineage>
</organism>
<reference evidence="6" key="1">
    <citation type="submission" date="2021-05" db="EMBL/GenBank/DDBJ databases">
        <title>A free-living protist that lacks canonical eukaryotic 1 DNA replication and segregation systems.</title>
        <authorList>
            <person name="Salas-Leiva D.E."/>
            <person name="Tromer E.C."/>
            <person name="Curtis B.A."/>
            <person name="Jerlstrom-Hultqvist J."/>
            <person name="Kolisko M."/>
            <person name="Yi Z."/>
            <person name="Salas-Leiva J.S."/>
            <person name="Gallot-Lavallee L."/>
            <person name="Kops G.J.P.L."/>
            <person name="Archibald J.M."/>
            <person name="Simpson A.G.B."/>
            <person name="Roger A.J."/>
        </authorList>
    </citation>
    <scope>NUCLEOTIDE SEQUENCE</scope>
    <source>
        <strain evidence="6">BICM</strain>
    </source>
</reference>
<dbReference type="EMBL" id="JAHDYR010000012">
    <property type="protein sequence ID" value="KAG9394845.1"/>
    <property type="molecule type" value="Genomic_DNA"/>
</dbReference>
<keyword evidence="3" id="KW-0653">Protein transport</keyword>
<sequence length="822" mass="89733">MSHESHPHLEKTQAELKLQCKQLNDTIGTLADLHYKSFNDSLQEFNAISLLIGKVDGYITKIKSNLTEAGTLCSSRADYIHQLSVQRDQFAHHGEIVRQVRDLMAQPDKIKELLVAKDYYGGALQLQKTQKALQEPDLVTLEPVVRVAAKSEKLMKHLHSCLVTELRAVLFSVTDHFPPVPDPTSVVHTPHAHKRSASSGSLLTQMIPTVKEEGAMAEVRAREIQARVRAGAPVDTVDCVALIGYSARMVDPTLPEKIAKEALEGVLNEVRASLFSHVKRLPSSATVIDLINAVLGACRAIAKHVAAMDSFQGKRAASSSTSFALTVGTALSMCLAPWVEALLGVTGQRATTEDMTAPFRFVGALGADGMSGSTGSVGDALEGFPGIHPGADNILPINEQVNKFIKNHASQLPDQLQAPFTKIREYIDDFGTDTYIPIVSERVSTTIFKLLSVPDAFDPSDVVTIKSRRRKPQNIPRVAHMVGEQLGILIDTHRQLTSCRPAVIGVIQQTVATFAKTAQARLDSVIADTAAAAMMANTGYREAITANPWIPWLWGDTLPETGDDHVFLTRLKSVESPVMQMAVNRPAIRPEALKVIWAIFQASVHVMERLGGKEARHKGSSTSTHTASGLSGRNSRLSQEVPQQIERLRLLQANCAATLMADVRAVVSRPYVRKVGQPTVSVVQDIQEVCDALKSSGPVLTVLFQDVPELVCTSLFDSMDFVTADTIVQAKQAVILVENALAFLGPGGKYHHVSPSYYFDGMKSYLDLFTLADDLVLQRVTELARVTGEFVLTAPRLRTLLKFRRSLPPACADEIRKIISNL</sequence>
<comment type="caution">
    <text evidence="6">The sequence shown here is derived from an EMBL/GenBank/DDBJ whole genome shotgun (WGS) entry which is preliminary data.</text>
</comment>
<dbReference type="GO" id="GO:0006893">
    <property type="term" value="P:Golgi to plasma membrane transport"/>
    <property type="evidence" value="ECO:0007669"/>
    <property type="project" value="TreeGrafter"/>
</dbReference>